<protein>
    <submittedName>
        <fullName evidence="2">Uncharacterized protein</fullName>
    </submittedName>
</protein>
<dbReference type="AlphaFoldDB" id="A0AA48RFF1"/>
<feature type="compositionally biased region" description="Acidic residues" evidence="1">
    <location>
        <begin position="45"/>
        <end position="59"/>
    </location>
</feature>
<evidence type="ECO:0000313" key="2">
    <source>
        <dbReference type="EMBL" id="CAJ0892420.1"/>
    </source>
</evidence>
<feature type="region of interest" description="Disordered" evidence="1">
    <location>
        <begin position="30"/>
        <end position="59"/>
    </location>
</feature>
<dbReference type="EMBL" id="OY288114">
    <property type="protein sequence ID" value="CAJ0892420.1"/>
    <property type="molecule type" value="Genomic_DNA"/>
</dbReference>
<accession>A0AA48RFF1</accession>
<sequence>MSFRLGSFIQAVAEQTYLDAEVNASVVPDESACQKGSDQSGLDAQAEDDGSDCSSDDAH</sequence>
<proteinExistence type="predicted"/>
<organism evidence="2">
    <name type="scientific">freshwater sediment metagenome</name>
    <dbReference type="NCBI Taxonomy" id="556182"/>
    <lineage>
        <taxon>unclassified sequences</taxon>
        <taxon>metagenomes</taxon>
        <taxon>ecological metagenomes</taxon>
    </lineage>
</organism>
<evidence type="ECO:0000256" key="1">
    <source>
        <dbReference type="SAM" id="MobiDB-lite"/>
    </source>
</evidence>
<reference evidence="2" key="1">
    <citation type="submission" date="2023-07" db="EMBL/GenBank/DDBJ databases">
        <authorList>
            <person name="Pelsma A.J. K."/>
        </authorList>
    </citation>
    <scope>NUCLEOTIDE SEQUENCE</scope>
</reference>
<name>A0AA48RFF1_9ZZZZ</name>
<gene>
    <name evidence="2" type="ORF">AMST5_04219</name>
</gene>